<evidence type="ECO:0000313" key="11">
    <source>
        <dbReference type="Proteomes" id="UP000070444"/>
    </source>
</evidence>
<dbReference type="GO" id="GO:0009313">
    <property type="term" value="P:oligosaccharide catabolic process"/>
    <property type="evidence" value="ECO:0007669"/>
    <property type="project" value="TreeGrafter"/>
</dbReference>
<dbReference type="Gene3D" id="3.20.110.10">
    <property type="entry name" value="Glycoside hydrolase 38, N terminal domain"/>
    <property type="match status" value="1"/>
</dbReference>
<proteinExistence type="inferred from homology"/>
<keyword evidence="6" id="KW-0326">Glycosidase</keyword>
<evidence type="ECO:0000256" key="6">
    <source>
        <dbReference type="ARBA" id="ARBA00023295"/>
    </source>
</evidence>
<dbReference type="SUPFAM" id="SSF88688">
    <property type="entry name" value="Families 57/38 glycoside transferase middle domain"/>
    <property type="match status" value="1"/>
</dbReference>
<dbReference type="InterPro" id="IPR054723">
    <property type="entry name" value="Ams1-like_N"/>
</dbReference>
<dbReference type="Gene3D" id="1.20.1270.50">
    <property type="entry name" value="Glycoside hydrolase family 38, central domain"/>
    <property type="match status" value="1"/>
</dbReference>
<dbReference type="OrthoDB" id="10261055at2759"/>
<dbReference type="InterPro" id="IPR037094">
    <property type="entry name" value="Glyco_hydro_38_cen_sf"/>
</dbReference>
<dbReference type="STRING" id="796925.A0A137P235"/>
<keyword evidence="4" id="KW-0479">Metal-binding</keyword>
<dbReference type="SUPFAM" id="SSF88713">
    <property type="entry name" value="Glycoside hydrolase/deacetylase"/>
    <property type="match status" value="1"/>
</dbReference>
<dbReference type="GO" id="GO:0004559">
    <property type="term" value="F:alpha-mannosidase activity"/>
    <property type="evidence" value="ECO:0007669"/>
    <property type="project" value="UniProtKB-EC"/>
</dbReference>
<dbReference type="GO" id="GO:0000329">
    <property type="term" value="C:fungal-type vacuole membrane"/>
    <property type="evidence" value="ECO:0007669"/>
    <property type="project" value="TreeGrafter"/>
</dbReference>
<comment type="similarity">
    <text evidence="2">Belongs to the glycosyl hydrolase 38 family.</text>
</comment>
<dbReference type="Gene3D" id="2.60.40.2220">
    <property type="match status" value="1"/>
</dbReference>
<organism evidence="10 11">
    <name type="scientific">Conidiobolus coronatus (strain ATCC 28846 / CBS 209.66 / NRRL 28638)</name>
    <name type="common">Delacroixia coronata</name>
    <dbReference type="NCBI Taxonomy" id="796925"/>
    <lineage>
        <taxon>Eukaryota</taxon>
        <taxon>Fungi</taxon>
        <taxon>Fungi incertae sedis</taxon>
        <taxon>Zoopagomycota</taxon>
        <taxon>Entomophthoromycotina</taxon>
        <taxon>Entomophthoromycetes</taxon>
        <taxon>Entomophthorales</taxon>
        <taxon>Ancylistaceae</taxon>
        <taxon>Conidiobolus</taxon>
    </lineage>
</organism>
<dbReference type="Pfam" id="PF22907">
    <property type="entry name" value="Ams1-like_1st"/>
    <property type="match status" value="1"/>
</dbReference>
<dbReference type="InterPro" id="IPR028995">
    <property type="entry name" value="Glyco_hydro_57/38_cen_sf"/>
</dbReference>
<dbReference type="SUPFAM" id="SSF74650">
    <property type="entry name" value="Galactose mutarotase-like"/>
    <property type="match status" value="1"/>
</dbReference>
<dbReference type="Pfam" id="PF17677">
    <property type="entry name" value="Glyco_hydro38C2"/>
    <property type="match status" value="1"/>
</dbReference>
<accession>A0A137P235</accession>
<evidence type="ECO:0000259" key="9">
    <source>
        <dbReference type="SMART" id="SM00872"/>
    </source>
</evidence>
<dbReference type="FunFam" id="3.20.110.10:FF:000002">
    <property type="entry name" value="alpha-mannosidase 2C1 isoform X1"/>
    <property type="match status" value="1"/>
</dbReference>
<dbReference type="InterPro" id="IPR011013">
    <property type="entry name" value="Gal_mutarotase_sf_dom"/>
</dbReference>
<comment type="catalytic activity">
    <reaction evidence="1">
        <text>Hydrolysis of terminal, non-reducing alpha-D-mannose residues in alpha-D-mannosides.</text>
        <dbReference type="EC" id="3.2.1.24"/>
    </reaction>
</comment>
<evidence type="ECO:0000256" key="2">
    <source>
        <dbReference type="ARBA" id="ARBA00009792"/>
    </source>
</evidence>
<dbReference type="InterPro" id="IPR015341">
    <property type="entry name" value="Glyco_hydro_38_cen"/>
</dbReference>
<dbReference type="FunFam" id="2.70.98.30:FF:000001">
    <property type="entry name" value="alpha-mannosidase 2C1 isoform X2"/>
    <property type="match status" value="1"/>
</dbReference>
<dbReference type="Pfam" id="PF01074">
    <property type="entry name" value="Glyco_hydro_38N"/>
    <property type="match status" value="1"/>
</dbReference>
<dbReference type="Gene3D" id="2.70.98.30">
    <property type="entry name" value="Golgi alpha-mannosidase II, domain 4"/>
    <property type="match status" value="1"/>
</dbReference>
<dbReference type="Proteomes" id="UP000070444">
    <property type="component" value="Unassembled WGS sequence"/>
</dbReference>
<dbReference type="SMART" id="SM00872">
    <property type="entry name" value="Alpha-mann_mid"/>
    <property type="match status" value="1"/>
</dbReference>
<dbReference type="FunFam" id="1.20.1270.50:FF:000004">
    <property type="entry name" value="alpha-mannosidase 2C1 isoform X1"/>
    <property type="match status" value="1"/>
</dbReference>
<name>A0A137P235_CONC2</name>
<comment type="function">
    <text evidence="7">Degrades free oligosaccharides in the vacuole.</text>
</comment>
<keyword evidence="5 10" id="KW-0378">Hydrolase</keyword>
<dbReference type="Pfam" id="PF09261">
    <property type="entry name" value="Alpha-mann_mid"/>
    <property type="match status" value="1"/>
</dbReference>
<dbReference type="InterPro" id="IPR000602">
    <property type="entry name" value="Glyco_hydro_38_N"/>
</dbReference>
<evidence type="ECO:0000256" key="8">
    <source>
        <dbReference type="ARBA" id="ARBA00071615"/>
    </source>
</evidence>
<evidence type="ECO:0000313" key="10">
    <source>
        <dbReference type="EMBL" id="KXN69105.1"/>
    </source>
</evidence>
<dbReference type="InterPro" id="IPR041147">
    <property type="entry name" value="GH38_C"/>
</dbReference>
<evidence type="ECO:0000256" key="1">
    <source>
        <dbReference type="ARBA" id="ARBA00000365"/>
    </source>
</evidence>
<dbReference type="OMA" id="WHERERF"/>
<feature type="domain" description="Glycoside hydrolase family 38 central" evidence="9">
    <location>
        <begin position="534"/>
        <end position="613"/>
    </location>
</feature>
<keyword evidence="11" id="KW-1185">Reference proteome</keyword>
<evidence type="ECO:0000256" key="5">
    <source>
        <dbReference type="ARBA" id="ARBA00022801"/>
    </source>
</evidence>
<evidence type="ECO:0000256" key="4">
    <source>
        <dbReference type="ARBA" id="ARBA00022723"/>
    </source>
</evidence>
<dbReference type="AlphaFoldDB" id="A0A137P235"/>
<reference evidence="10 11" key="1">
    <citation type="journal article" date="2015" name="Genome Biol. Evol.">
        <title>Phylogenomic analyses indicate that early fungi evolved digesting cell walls of algal ancestors of land plants.</title>
        <authorList>
            <person name="Chang Y."/>
            <person name="Wang S."/>
            <person name="Sekimoto S."/>
            <person name="Aerts A.L."/>
            <person name="Choi C."/>
            <person name="Clum A."/>
            <person name="LaButti K.M."/>
            <person name="Lindquist E.A."/>
            <person name="Yee Ngan C."/>
            <person name="Ohm R.A."/>
            <person name="Salamov A.A."/>
            <person name="Grigoriev I.V."/>
            <person name="Spatafora J.W."/>
            <person name="Berbee M.L."/>
        </authorList>
    </citation>
    <scope>NUCLEOTIDE SEQUENCE [LARGE SCALE GENOMIC DNA]</scope>
    <source>
        <strain evidence="10 11">NRRL 28638</strain>
    </source>
</reference>
<evidence type="ECO:0000256" key="3">
    <source>
        <dbReference type="ARBA" id="ARBA00012752"/>
    </source>
</evidence>
<dbReference type="InterPro" id="IPR011330">
    <property type="entry name" value="Glyco_hydro/deAcase_b/a-brl"/>
</dbReference>
<dbReference type="InterPro" id="IPR027291">
    <property type="entry name" value="Glyco_hydro_38_N_sf"/>
</dbReference>
<dbReference type="InterPro" id="IPR011682">
    <property type="entry name" value="Glyco_hydro_38_C"/>
</dbReference>
<dbReference type="PANTHER" id="PTHR46017">
    <property type="entry name" value="ALPHA-MANNOSIDASE 2C1"/>
    <property type="match status" value="1"/>
</dbReference>
<dbReference type="GO" id="GO:0006013">
    <property type="term" value="P:mannose metabolic process"/>
    <property type="evidence" value="ECO:0007669"/>
    <property type="project" value="InterPro"/>
</dbReference>
<dbReference type="GO" id="GO:0030246">
    <property type="term" value="F:carbohydrate binding"/>
    <property type="evidence" value="ECO:0007669"/>
    <property type="project" value="InterPro"/>
</dbReference>
<evidence type="ECO:0000256" key="7">
    <source>
        <dbReference type="ARBA" id="ARBA00054985"/>
    </source>
</evidence>
<dbReference type="Pfam" id="PF07748">
    <property type="entry name" value="Glyco_hydro_38C"/>
    <property type="match status" value="1"/>
</dbReference>
<dbReference type="GO" id="GO:0046872">
    <property type="term" value="F:metal ion binding"/>
    <property type="evidence" value="ECO:0007669"/>
    <property type="project" value="UniProtKB-KW"/>
</dbReference>
<protein>
    <recommendedName>
        <fullName evidence="8">Alpha-mannosidase</fullName>
        <ecNumber evidence="3">3.2.1.24</ecNumber>
    </recommendedName>
</protein>
<dbReference type="EC" id="3.2.1.24" evidence="3"/>
<dbReference type="PANTHER" id="PTHR46017:SF1">
    <property type="entry name" value="ALPHA-MANNOSIDASE 2C1"/>
    <property type="match status" value="1"/>
</dbReference>
<dbReference type="EMBL" id="KQ964548">
    <property type="protein sequence ID" value="KXN69105.1"/>
    <property type="molecule type" value="Genomic_DNA"/>
</dbReference>
<gene>
    <name evidence="10" type="ORF">CONCODRAFT_41048</name>
</gene>
<sequence>MSEGSSFDFNQDANSLPKMEKHYNITKDRLPQFITDGRFSDVNLTSTIVKKSADTSENVKLQVYQAPGLERPLFDTAIKGTFRPTSKQEKEKFGPSWATFWFKVSVNIPLSWKDEYVVFKWDTGCEGLVYAEDGTPIQAFTPKVRTEYLLTDRCSGGENFKFYIEMACNDLFGPGDGGIDPPPTNSTYTIKRADLQAINLKTRKIMYDYQIIMQMARNLDWNHYRAPQAMFTANAIMNTFRKNKPETWDKCLELSHEFLSKTNGESQHLLNAIGHCHIDTAWLWPYAETRRKVARSWSTQIKLMELYPEHQFAASSAAQYEFVLQDYPKLFELIKKKFNSKQFWPVGGTWVEMDCNVPSGEALCRQFILGQGFFKEHFNFHSQVFWLPDTFGYSSQLPQIVRQSGMKYFFTQKISWNNINRFPHTTFLWEGLDGSQILAHMAPSETYNAQVEIEELKKSVYNNHDRPYTNESILLFGNGDGGGGPIPEMIERLRRLNDNDGLPKTKYGNVEDFYKRLETNSKEFVKWRGELYFELHRGTYTTHAAVKRYNRKSEFLLRDLEILSVFASNLTKGYSYPKNDIKGFWKNVCRNQFHDVLPGTCIEIAYEEVYKLYEQVQYNGRKLIDSAFDAVAGNSTDLKNNHLVVFNSLGWPRTSLLEVEYSNYSNIKEKITYTCDGEPGEIDFYPANAHTRDNTSTGRAYILENQLVKVQFNDAGQIISYYDKARYRELIPKGQYGNTFKMYEDTPFYWDAWDVEVFHLEKFDPIESATVSVFEEGPVVARLQITYQFSPTSKGIVVASLYAHSPIVEFNATVDWRENRQLLKVEFPWNLHSDVAIYDTQFGHITRPTHFNTSWDLAKFEVCGHKFADLSEYGYGIALLNDCKYGYSTHGNVMRLTLLKAPKAPDAHADMGHHEFKYAIYPHNGAFQESDVVNVAYEFNTGPIFKITNKSQADSLNSNSLFTLNGTPNVILETIKQSEEGSDTVIRLFESLGGRGHAKISSAIKFSKVVRVNILETEEPNTESIQLFEDGSFDVELKPFQILTLKLIK</sequence>